<name>A0ACB7XCA1_9ERIC</name>
<evidence type="ECO:0000313" key="2">
    <source>
        <dbReference type="Proteomes" id="UP000828048"/>
    </source>
</evidence>
<organism evidence="1 2">
    <name type="scientific">Vaccinium darrowii</name>
    <dbReference type="NCBI Taxonomy" id="229202"/>
    <lineage>
        <taxon>Eukaryota</taxon>
        <taxon>Viridiplantae</taxon>
        <taxon>Streptophyta</taxon>
        <taxon>Embryophyta</taxon>
        <taxon>Tracheophyta</taxon>
        <taxon>Spermatophyta</taxon>
        <taxon>Magnoliopsida</taxon>
        <taxon>eudicotyledons</taxon>
        <taxon>Gunneridae</taxon>
        <taxon>Pentapetalae</taxon>
        <taxon>asterids</taxon>
        <taxon>Ericales</taxon>
        <taxon>Ericaceae</taxon>
        <taxon>Vaccinioideae</taxon>
        <taxon>Vaccinieae</taxon>
        <taxon>Vaccinium</taxon>
    </lineage>
</organism>
<keyword evidence="2" id="KW-1185">Reference proteome</keyword>
<reference evidence="1 2" key="1">
    <citation type="journal article" date="2021" name="Hortic Res">
        <title>High-quality reference genome and annotation aids understanding of berry development for evergreen blueberry (Vaccinium darrowii).</title>
        <authorList>
            <person name="Yu J."/>
            <person name="Hulse-Kemp A.M."/>
            <person name="Babiker E."/>
            <person name="Staton M."/>
        </authorList>
    </citation>
    <scope>NUCLEOTIDE SEQUENCE [LARGE SCALE GENOMIC DNA]</scope>
    <source>
        <strain evidence="2">cv. NJ 8807/NJ 8810</strain>
        <tissue evidence="1">Young leaf</tissue>
    </source>
</reference>
<gene>
    <name evidence="1" type="ORF">Vadar_022667</name>
</gene>
<proteinExistence type="predicted"/>
<comment type="caution">
    <text evidence="1">The sequence shown here is derived from an EMBL/GenBank/DDBJ whole genome shotgun (WGS) entry which is preliminary data.</text>
</comment>
<accession>A0ACB7XCA1</accession>
<evidence type="ECO:0000313" key="1">
    <source>
        <dbReference type="EMBL" id="KAH7838155.1"/>
    </source>
</evidence>
<dbReference type="Proteomes" id="UP000828048">
    <property type="component" value="Chromosome 6"/>
</dbReference>
<sequence length="431" mass="49467">MVKRKHSATKKTGFDGLPKGGSGPSQKPVDKDTGNQPPPDDEGDDDRNKKRREDEAAEKKRKWVKKTMSRNFTCERQIKCHDMEGNPLIAAVQRQGLSFYFKEVPGYRPKTVKQFYCNMEVDRNKFEITSRVGTKTIVVTPDTIAAYLGKYQRPHPDAITFPKGPLKVKQDDFLKTLMVDPTSFDFEEKRFPLGGLNELPRSLNKIVHYNLIPHSNEKRLKWRDAEVLYAFGSETQKVDWAKFIWIYMYKFWRKGSINGKIPFPAMVTKLCENAGCKPKDDPIEPGYPGPYNSTSLKKSKSLSKPPRPETVASTKPTAKTVKERNEQWFELLFSRQGLIMGKQEEQDTRLKRLERMVGKIGRVCKYLANKEGERSEDPYVETIEDLEVDTDVEEDGGECDFDLEDDDDEGEDIPGGHEYRLESDEEGDDDQ</sequence>
<protein>
    <submittedName>
        <fullName evidence="1">Uncharacterized protein</fullName>
    </submittedName>
</protein>
<dbReference type="EMBL" id="CM037156">
    <property type="protein sequence ID" value="KAH7838155.1"/>
    <property type="molecule type" value="Genomic_DNA"/>
</dbReference>